<evidence type="ECO:0000256" key="1">
    <source>
        <dbReference type="SAM" id="MobiDB-lite"/>
    </source>
</evidence>
<reference evidence="2 3" key="1">
    <citation type="submission" date="2016-10" db="EMBL/GenBank/DDBJ databases">
        <authorList>
            <person name="de Groot N.N."/>
        </authorList>
    </citation>
    <scope>NUCLEOTIDE SEQUENCE [LARGE SCALE GENOMIC DNA]</scope>
    <source>
        <strain evidence="2 3">CGMCC 4.1877</strain>
    </source>
</reference>
<proteinExistence type="predicted"/>
<dbReference type="AlphaFoldDB" id="A0A1I5AU10"/>
<gene>
    <name evidence="2" type="ORF">SAMN05216207_1018135</name>
</gene>
<keyword evidence="3" id="KW-1185">Reference proteome</keyword>
<name>A0A1I5AU10_PSUAM</name>
<dbReference type="EMBL" id="FOUY01000018">
    <property type="protein sequence ID" value="SFN65915.1"/>
    <property type="molecule type" value="Genomic_DNA"/>
</dbReference>
<protein>
    <submittedName>
        <fullName evidence="2">Uncharacterized protein</fullName>
    </submittedName>
</protein>
<sequence length="46" mass="4623">MATVAGERTAGLPGRGSSRGTAPGPRHDRCRSGDLVALAGLSEFSP</sequence>
<organism evidence="2 3">
    <name type="scientific">Pseudonocardia ammonioxydans</name>
    <dbReference type="NCBI Taxonomy" id="260086"/>
    <lineage>
        <taxon>Bacteria</taxon>
        <taxon>Bacillati</taxon>
        <taxon>Actinomycetota</taxon>
        <taxon>Actinomycetes</taxon>
        <taxon>Pseudonocardiales</taxon>
        <taxon>Pseudonocardiaceae</taxon>
        <taxon>Pseudonocardia</taxon>
    </lineage>
</organism>
<accession>A0A1I5AU10</accession>
<feature type="region of interest" description="Disordered" evidence="1">
    <location>
        <begin position="1"/>
        <end position="31"/>
    </location>
</feature>
<evidence type="ECO:0000313" key="3">
    <source>
        <dbReference type="Proteomes" id="UP000199614"/>
    </source>
</evidence>
<dbReference type="Proteomes" id="UP000199614">
    <property type="component" value="Unassembled WGS sequence"/>
</dbReference>
<evidence type="ECO:0000313" key="2">
    <source>
        <dbReference type="EMBL" id="SFN65915.1"/>
    </source>
</evidence>